<sequence>MSFAFIAPLDGGGQECSGQQQAALGPAQHPSATRGHVEVRVCYLRRCLNMMTLAITVRIVTMSVLGEKNLNIVNNENKPRFLDANNGKLRDNFVENGPIVANKSSHGTVFARGFEPQLSSEPP</sequence>
<organism evidence="1 2">
    <name type="scientific">Tropilaelaps mercedesae</name>
    <dbReference type="NCBI Taxonomy" id="418985"/>
    <lineage>
        <taxon>Eukaryota</taxon>
        <taxon>Metazoa</taxon>
        <taxon>Ecdysozoa</taxon>
        <taxon>Arthropoda</taxon>
        <taxon>Chelicerata</taxon>
        <taxon>Arachnida</taxon>
        <taxon>Acari</taxon>
        <taxon>Parasitiformes</taxon>
        <taxon>Mesostigmata</taxon>
        <taxon>Gamasina</taxon>
        <taxon>Dermanyssoidea</taxon>
        <taxon>Laelapidae</taxon>
        <taxon>Tropilaelaps</taxon>
    </lineage>
</organism>
<protein>
    <submittedName>
        <fullName evidence="1">Uncharacterized protein</fullName>
    </submittedName>
</protein>
<dbReference type="AlphaFoldDB" id="A0A1V9X880"/>
<proteinExistence type="predicted"/>
<dbReference type="EMBL" id="MNPL01019961">
    <property type="protein sequence ID" value="OQR69757.1"/>
    <property type="molecule type" value="Genomic_DNA"/>
</dbReference>
<keyword evidence="2" id="KW-1185">Reference proteome</keyword>
<accession>A0A1V9X880</accession>
<evidence type="ECO:0000313" key="1">
    <source>
        <dbReference type="EMBL" id="OQR69757.1"/>
    </source>
</evidence>
<evidence type="ECO:0000313" key="2">
    <source>
        <dbReference type="Proteomes" id="UP000192247"/>
    </source>
</evidence>
<reference evidence="1 2" key="1">
    <citation type="journal article" date="2017" name="Gigascience">
        <title>Draft genome of the honey bee ectoparasitic mite, Tropilaelaps mercedesae, is shaped by the parasitic life history.</title>
        <authorList>
            <person name="Dong X."/>
            <person name="Armstrong S.D."/>
            <person name="Xia D."/>
            <person name="Makepeace B.L."/>
            <person name="Darby A.C."/>
            <person name="Kadowaki T."/>
        </authorList>
    </citation>
    <scope>NUCLEOTIDE SEQUENCE [LARGE SCALE GENOMIC DNA]</scope>
    <source>
        <strain evidence="1">Wuxi-XJTLU</strain>
    </source>
</reference>
<name>A0A1V9X880_9ACAR</name>
<dbReference type="Proteomes" id="UP000192247">
    <property type="component" value="Unassembled WGS sequence"/>
</dbReference>
<comment type="caution">
    <text evidence="1">The sequence shown here is derived from an EMBL/GenBank/DDBJ whole genome shotgun (WGS) entry which is preliminary data.</text>
</comment>
<dbReference type="InParanoid" id="A0A1V9X880"/>
<gene>
    <name evidence="1" type="ORF">BIW11_04298</name>
</gene>